<dbReference type="InterPro" id="IPR021858">
    <property type="entry name" value="Fun_TF"/>
</dbReference>
<evidence type="ECO:0000313" key="2">
    <source>
        <dbReference type="Proteomes" id="UP000193986"/>
    </source>
</evidence>
<proteinExistence type="predicted"/>
<dbReference type="Pfam" id="PF11951">
    <property type="entry name" value="Fungal_trans_2"/>
    <property type="match status" value="1"/>
</dbReference>
<name>A0A1Y2AIS3_9TREE</name>
<gene>
    <name evidence="1" type="ORF">BCR39DRAFT_391364</name>
</gene>
<evidence type="ECO:0000313" key="1">
    <source>
        <dbReference type="EMBL" id="ORY22190.1"/>
    </source>
</evidence>
<dbReference type="Proteomes" id="UP000193986">
    <property type="component" value="Unassembled WGS sequence"/>
</dbReference>
<organism evidence="1 2">
    <name type="scientific">Naematelia encephala</name>
    <dbReference type="NCBI Taxonomy" id="71784"/>
    <lineage>
        <taxon>Eukaryota</taxon>
        <taxon>Fungi</taxon>
        <taxon>Dikarya</taxon>
        <taxon>Basidiomycota</taxon>
        <taxon>Agaricomycotina</taxon>
        <taxon>Tremellomycetes</taxon>
        <taxon>Tremellales</taxon>
        <taxon>Naemateliaceae</taxon>
        <taxon>Naematelia</taxon>
    </lineage>
</organism>
<reference evidence="1 2" key="1">
    <citation type="submission" date="2016-07" db="EMBL/GenBank/DDBJ databases">
        <title>Pervasive Adenine N6-methylation of Active Genes in Fungi.</title>
        <authorList>
            <consortium name="DOE Joint Genome Institute"/>
            <person name="Mondo S.J."/>
            <person name="Dannebaum R.O."/>
            <person name="Kuo R.C."/>
            <person name="Labutti K."/>
            <person name="Haridas S."/>
            <person name="Kuo A."/>
            <person name="Salamov A."/>
            <person name="Ahrendt S.R."/>
            <person name="Lipzen A."/>
            <person name="Sullivan W."/>
            <person name="Andreopoulos W.B."/>
            <person name="Clum A."/>
            <person name="Lindquist E."/>
            <person name="Daum C."/>
            <person name="Ramamoorthy G.K."/>
            <person name="Gryganskyi A."/>
            <person name="Culley D."/>
            <person name="Magnuson J.K."/>
            <person name="James T.Y."/>
            <person name="O'Malley M.A."/>
            <person name="Stajich J.E."/>
            <person name="Spatafora J.W."/>
            <person name="Visel A."/>
            <person name="Grigoriev I.V."/>
        </authorList>
    </citation>
    <scope>NUCLEOTIDE SEQUENCE [LARGE SCALE GENOMIC DNA]</scope>
    <source>
        <strain evidence="1 2">68-887.2</strain>
    </source>
</reference>
<dbReference type="EMBL" id="MCFC01000097">
    <property type="protein sequence ID" value="ORY22190.1"/>
    <property type="molecule type" value="Genomic_DNA"/>
</dbReference>
<protein>
    <submittedName>
        <fullName evidence="1">Uncharacterized protein</fullName>
    </submittedName>
</protein>
<keyword evidence="2" id="KW-1185">Reference proteome</keyword>
<dbReference type="AlphaFoldDB" id="A0A1Y2AIS3"/>
<sequence>MRCTPFATFAYNFLLGGAAPCYKALEVAELLVHATLGPNPVLDLDLAVRKQEMSLIMFAEGNLGLCLCTRRRKPMFALSTRDILDAHRRFYGNVIKDRTYVVPLPVHEVFHRICNTTAEDVTRKTLEDLEKTIRALFNESTMPTIWSRAAMIVLCQRLHRAGPLHPLVRAMSWDIILTLDPVPCHKSEVFPLFLAGTTALLETQRIAVTARWVRAPEKGFEEPLAFLKDLWEEMNKTGNTVSWMQFMEDRNVSLAFF</sequence>
<dbReference type="InParanoid" id="A0A1Y2AIS3"/>
<dbReference type="OrthoDB" id="5419315at2759"/>
<dbReference type="STRING" id="71784.A0A1Y2AIS3"/>
<comment type="caution">
    <text evidence="1">The sequence shown here is derived from an EMBL/GenBank/DDBJ whole genome shotgun (WGS) entry which is preliminary data.</text>
</comment>
<accession>A0A1Y2AIS3</accession>